<evidence type="ECO:0000313" key="1">
    <source>
        <dbReference type="EMBL" id="DAF47018.1"/>
    </source>
</evidence>
<dbReference type="EMBL" id="BK032549">
    <property type="protein sequence ID" value="DAF47018.1"/>
    <property type="molecule type" value="Genomic_DNA"/>
</dbReference>
<sequence>MEELAKVISKFESIEWLVAEIRAGENVETVEELTEYLESELSYATE</sequence>
<reference evidence="1" key="1">
    <citation type="journal article" date="2021" name="Proc. Natl. Acad. Sci. U.S.A.">
        <title>A Catalog of Tens of Thousands of Viruses from Human Metagenomes Reveals Hidden Associations with Chronic Diseases.</title>
        <authorList>
            <person name="Tisza M.J."/>
            <person name="Buck C.B."/>
        </authorList>
    </citation>
    <scope>NUCLEOTIDE SEQUENCE</scope>
    <source>
        <strain evidence="1">CtnzH2</strain>
    </source>
</reference>
<accession>A0A8S5S8I1</accession>
<proteinExistence type="predicted"/>
<protein>
    <submittedName>
        <fullName evidence="1">Uncharacterized protein</fullName>
    </submittedName>
</protein>
<name>A0A8S5S8I1_9CAUD</name>
<organism evidence="1">
    <name type="scientific">Myoviridae sp. ctnzH2</name>
    <dbReference type="NCBI Taxonomy" id="2827707"/>
    <lineage>
        <taxon>Viruses</taxon>
        <taxon>Duplodnaviria</taxon>
        <taxon>Heunggongvirae</taxon>
        <taxon>Uroviricota</taxon>
        <taxon>Caudoviricetes</taxon>
    </lineage>
</organism>